<protein>
    <submittedName>
        <fullName evidence="8">Aldo/keto reductase</fullName>
    </submittedName>
</protein>
<sequence length="286" mass="31990">MTQQITLNDGNKIPAIGFGVFQIPADGSTYTAVKEALEVGYRHIDTAQAYFNEKEVGQAIKDSGIPREEIFVTSKLWIQDFAYETAKSTIDATLEKMGLDYLDLYLLHQPYGEVEQAWKALEEAKAAGKIKSIGVSNFTPNFWKQFIPNFATIPAVNQVEFNPYFQQKELRNLLAKDNVTIEAWAPLGQGNKDLFEEPAITKLASKYGKDVGQIILRFANQEGIVVLPKSTKKIRMNSNKDIFDFEFTDEELVALRALDKGKGSHDPDAPGVGEYLLTAYDIHAND</sequence>
<name>A0A4Y9JEH8_9STRE</name>
<dbReference type="OrthoDB" id="9804790at2"/>
<dbReference type="PANTHER" id="PTHR43827">
    <property type="entry name" value="2,5-DIKETO-D-GLUCONIC ACID REDUCTASE"/>
    <property type="match status" value="1"/>
</dbReference>
<keyword evidence="3" id="KW-0560">Oxidoreductase</keyword>
<dbReference type="SUPFAM" id="SSF51430">
    <property type="entry name" value="NAD(P)-linked oxidoreductase"/>
    <property type="match status" value="1"/>
</dbReference>
<dbReference type="FunFam" id="3.20.20.100:FF:000015">
    <property type="entry name" value="Oxidoreductase, aldo/keto reductase family"/>
    <property type="match status" value="1"/>
</dbReference>
<dbReference type="PROSITE" id="PS00062">
    <property type="entry name" value="ALDOKETO_REDUCTASE_2"/>
    <property type="match status" value="1"/>
</dbReference>
<gene>
    <name evidence="8" type="ORF">E4T82_03075</name>
</gene>
<feature type="binding site" evidence="5">
    <location>
        <position position="108"/>
    </location>
    <ligand>
        <name>substrate</name>
    </ligand>
</feature>
<evidence type="ECO:0000256" key="5">
    <source>
        <dbReference type="PIRSR" id="PIRSR000097-2"/>
    </source>
</evidence>
<evidence type="ECO:0000259" key="7">
    <source>
        <dbReference type="Pfam" id="PF00248"/>
    </source>
</evidence>
<evidence type="ECO:0000256" key="2">
    <source>
        <dbReference type="ARBA" id="ARBA00022857"/>
    </source>
</evidence>
<dbReference type="PROSITE" id="PS00798">
    <property type="entry name" value="ALDOKETO_REDUCTASE_1"/>
    <property type="match status" value="1"/>
</dbReference>
<evidence type="ECO:0000313" key="8">
    <source>
        <dbReference type="EMBL" id="TFU98354.1"/>
    </source>
</evidence>
<dbReference type="EMBL" id="SPPD01000003">
    <property type="protein sequence ID" value="TFU98354.1"/>
    <property type="molecule type" value="Genomic_DNA"/>
</dbReference>
<evidence type="ECO:0000256" key="6">
    <source>
        <dbReference type="PIRSR" id="PIRSR000097-3"/>
    </source>
</evidence>
<dbReference type="AlphaFoldDB" id="A0A4Y9JEH8"/>
<feature type="site" description="Lowers pKa of active site Tyr" evidence="6">
    <location>
        <position position="75"/>
    </location>
</feature>
<reference evidence="8 9" key="1">
    <citation type="submission" date="2019-03" db="EMBL/GenBank/DDBJ databases">
        <title>Diversity of the mouse oral microbiome.</title>
        <authorList>
            <person name="Joseph S."/>
            <person name="Aduse-Opoku J."/>
            <person name="Curtis M."/>
            <person name="Wade W."/>
            <person name="Hashim A."/>
        </authorList>
    </citation>
    <scope>NUCLEOTIDE SEQUENCE [LARGE SCALE GENOMIC DNA]</scope>
    <source>
        <strain evidence="8 9">WM131</strain>
    </source>
</reference>
<comment type="caution">
    <text evidence="8">The sequence shown here is derived from an EMBL/GenBank/DDBJ whole genome shotgun (WGS) entry which is preliminary data.</text>
</comment>
<organism evidence="8 9">
    <name type="scientific">Streptococcus cuniculi</name>
    <dbReference type="NCBI Taxonomy" id="1432788"/>
    <lineage>
        <taxon>Bacteria</taxon>
        <taxon>Bacillati</taxon>
        <taxon>Bacillota</taxon>
        <taxon>Bacilli</taxon>
        <taxon>Lactobacillales</taxon>
        <taxon>Streptococcaceae</taxon>
        <taxon>Streptococcus</taxon>
    </lineage>
</organism>
<dbReference type="InterPro" id="IPR018170">
    <property type="entry name" value="Aldo/ket_reductase_CS"/>
</dbReference>
<dbReference type="InterPro" id="IPR023210">
    <property type="entry name" value="NADP_OxRdtase_dom"/>
</dbReference>
<dbReference type="Proteomes" id="UP000297253">
    <property type="component" value="Unassembled WGS sequence"/>
</dbReference>
<dbReference type="CDD" id="cd19133">
    <property type="entry name" value="AKR_AKR5F1"/>
    <property type="match status" value="1"/>
</dbReference>
<accession>A0A4Y9JEH8</accession>
<dbReference type="InterPro" id="IPR020471">
    <property type="entry name" value="AKR"/>
</dbReference>
<keyword evidence="2" id="KW-0521">NADP</keyword>
<evidence type="ECO:0000256" key="4">
    <source>
        <dbReference type="PIRSR" id="PIRSR000097-1"/>
    </source>
</evidence>
<comment type="similarity">
    <text evidence="1">Belongs to the aldo/keto reductase family.</text>
</comment>
<feature type="domain" description="NADP-dependent oxidoreductase" evidence="7">
    <location>
        <begin position="16"/>
        <end position="259"/>
    </location>
</feature>
<dbReference type="PRINTS" id="PR00069">
    <property type="entry name" value="ALDKETRDTASE"/>
</dbReference>
<proteinExistence type="inferred from homology"/>
<dbReference type="Gene3D" id="3.20.20.100">
    <property type="entry name" value="NADP-dependent oxidoreductase domain"/>
    <property type="match status" value="1"/>
</dbReference>
<evidence type="ECO:0000256" key="3">
    <source>
        <dbReference type="ARBA" id="ARBA00023002"/>
    </source>
</evidence>
<dbReference type="Pfam" id="PF00248">
    <property type="entry name" value="Aldo_ket_red"/>
    <property type="match status" value="1"/>
</dbReference>
<evidence type="ECO:0000313" key="9">
    <source>
        <dbReference type="Proteomes" id="UP000297253"/>
    </source>
</evidence>
<dbReference type="PIRSF" id="PIRSF000097">
    <property type="entry name" value="AKR"/>
    <property type="match status" value="1"/>
</dbReference>
<evidence type="ECO:0000256" key="1">
    <source>
        <dbReference type="ARBA" id="ARBA00007905"/>
    </source>
</evidence>
<dbReference type="RefSeq" id="WP_135181428.1">
    <property type="nucleotide sequence ID" value="NZ_JADGKZ010000003.1"/>
</dbReference>
<dbReference type="InterPro" id="IPR036812">
    <property type="entry name" value="NAD(P)_OxRdtase_dom_sf"/>
</dbReference>
<dbReference type="GO" id="GO:0016616">
    <property type="term" value="F:oxidoreductase activity, acting on the CH-OH group of donors, NAD or NADP as acceptor"/>
    <property type="evidence" value="ECO:0007669"/>
    <property type="project" value="UniProtKB-ARBA"/>
</dbReference>
<dbReference type="PANTHER" id="PTHR43827:SF3">
    <property type="entry name" value="NADP-DEPENDENT OXIDOREDUCTASE DOMAIN-CONTAINING PROTEIN"/>
    <property type="match status" value="1"/>
</dbReference>
<feature type="active site" description="Proton donor" evidence="4">
    <location>
        <position position="50"/>
    </location>
</feature>
<dbReference type="PROSITE" id="PS00063">
    <property type="entry name" value="ALDOKETO_REDUCTASE_3"/>
    <property type="match status" value="1"/>
</dbReference>